<evidence type="ECO:0000313" key="9">
    <source>
        <dbReference type="Proteomes" id="UP000234349"/>
    </source>
</evidence>
<evidence type="ECO:0000256" key="3">
    <source>
        <dbReference type="ARBA" id="ARBA00023274"/>
    </source>
</evidence>
<dbReference type="EMBL" id="OKRC01000006">
    <property type="protein sequence ID" value="SPE21558.1"/>
    <property type="molecule type" value="Genomic_DNA"/>
</dbReference>
<protein>
    <recommendedName>
        <fullName evidence="4 5">Large ribosomal subunit protein bL34</fullName>
    </recommendedName>
</protein>
<dbReference type="SMR" id="A0A094Y1X8"/>
<evidence type="ECO:0000256" key="2">
    <source>
        <dbReference type="ARBA" id="ARBA00022980"/>
    </source>
</evidence>
<dbReference type="Proteomes" id="UP000234349">
    <property type="component" value="Unassembled WGS sequence"/>
</dbReference>
<dbReference type="PANTHER" id="PTHR14503">
    <property type="entry name" value="MITOCHONDRIAL RIBOSOMAL PROTEIN 34 FAMILY MEMBER"/>
    <property type="match status" value="1"/>
</dbReference>
<keyword evidence="3 5" id="KW-0687">Ribonucleoprotein</keyword>
<dbReference type="Pfam" id="PF00468">
    <property type="entry name" value="Ribosomal_L34"/>
    <property type="match status" value="1"/>
</dbReference>
<reference evidence="8" key="3">
    <citation type="submission" date="2023-04" db="EMBL/GenBank/DDBJ databases">
        <title>Novel strain of Lactilactobacillus sakei and use thereof.</title>
        <authorList>
            <person name="Kim S.Y."/>
        </authorList>
    </citation>
    <scope>NUCLEOTIDE SEQUENCE</scope>
    <source>
        <strain evidence="8">HUP1</strain>
    </source>
</reference>
<evidence type="ECO:0000256" key="5">
    <source>
        <dbReference type="HAMAP-Rule" id="MF_00391"/>
    </source>
</evidence>
<dbReference type="HAMAP" id="MF_00391">
    <property type="entry name" value="Ribosomal_bL34"/>
    <property type="match status" value="1"/>
</dbReference>
<evidence type="ECO:0000256" key="1">
    <source>
        <dbReference type="ARBA" id="ARBA00010111"/>
    </source>
</evidence>
<accession>A0A094Y1X8</accession>
<dbReference type="Gene3D" id="1.10.287.3980">
    <property type="match status" value="1"/>
</dbReference>
<reference evidence="7 10" key="2">
    <citation type="submission" date="2018-02" db="EMBL/GenBank/DDBJ databases">
        <authorList>
            <person name="Rodrigo-Torres L."/>
            <person name="Arahal R. D."/>
            <person name="Lucena T."/>
        </authorList>
    </citation>
    <scope>NUCLEOTIDE SEQUENCE [LARGE SCALE GENOMIC DNA]</scope>
    <source>
        <strain evidence="7 10">CECT 9267</strain>
    </source>
</reference>
<dbReference type="InterPro" id="IPR000271">
    <property type="entry name" value="Ribosomal_bL34"/>
</dbReference>
<dbReference type="FunFam" id="1.10.287.3980:FF:000001">
    <property type="entry name" value="Mitochondrial ribosomal protein L34"/>
    <property type="match status" value="1"/>
</dbReference>
<keyword evidence="2 5" id="KW-0689">Ribosomal protein</keyword>
<dbReference type="GO" id="GO:0006412">
    <property type="term" value="P:translation"/>
    <property type="evidence" value="ECO:0007669"/>
    <property type="project" value="UniProtKB-UniRule"/>
</dbReference>
<dbReference type="PANTHER" id="PTHR14503:SF4">
    <property type="entry name" value="LARGE RIBOSOMAL SUBUNIT PROTEIN BL34M"/>
    <property type="match status" value="1"/>
</dbReference>
<proteinExistence type="inferred from homology"/>
<evidence type="ECO:0000313" key="10">
    <source>
        <dbReference type="Proteomes" id="UP000239650"/>
    </source>
</evidence>
<dbReference type="EMBL" id="CP122959">
    <property type="protein sequence ID" value="WGI19165.1"/>
    <property type="molecule type" value="Genomic_DNA"/>
</dbReference>
<evidence type="ECO:0000313" key="8">
    <source>
        <dbReference type="EMBL" id="WGI19165.1"/>
    </source>
</evidence>
<dbReference type="GO" id="GO:0003735">
    <property type="term" value="F:structural constituent of ribosome"/>
    <property type="evidence" value="ECO:0007669"/>
    <property type="project" value="InterPro"/>
</dbReference>
<reference evidence="6 9" key="1">
    <citation type="submission" date="2016-09" db="EMBL/GenBank/DDBJ databases">
        <authorList>
            <person name="Inglin R.C."/>
        </authorList>
    </citation>
    <scope>NUCLEOTIDE SEQUENCE [LARGE SCALE GENOMIC DNA]</scope>
    <source>
        <strain evidence="6 9">RI-517</strain>
    </source>
</reference>
<gene>
    <name evidence="5 7" type="primary">rpmH</name>
    <name evidence="6" type="ORF">CUR37_05480</name>
    <name evidence="7" type="ORF">LAS9267_01442</name>
    <name evidence="8" type="ORF">QBD03_10660</name>
</gene>
<organism evidence="7 10">
    <name type="scientific">Latilactobacillus sakei</name>
    <name type="common">Lactobacillus sakei</name>
    <dbReference type="NCBI Taxonomy" id="1599"/>
    <lineage>
        <taxon>Bacteria</taxon>
        <taxon>Bacillati</taxon>
        <taxon>Bacillota</taxon>
        <taxon>Bacilli</taxon>
        <taxon>Lactobacillales</taxon>
        <taxon>Lactobacillaceae</taxon>
        <taxon>Latilactobacillus</taxon>
    </lineage>
</organism>
<dbReference type="EMBL" id="MKGH01000023">
    <property type="protein sequence ID" value="PKX78047.1"/>
    <property type="molecule type" value="Genomic_DNA"/>
</dbReference>
<comment type="similarity">
    <text evidence="1 5">Belongs to the bacterial ribosomal protein bL34 family.</text>
</comment>
<sequence length="46" mass="5522">MTTKRTFQPKKRHKERVHGFMKRMNTKNGRKVLARRRAKGRKVLSA</sequence>
<name>A0A094Y1X8_LATSK</name>
<evidence type="ECO:0000256" key="4">
    <source>
        <dbReference type="ARBA" id="ARBA00035177"/>
    </source>
</evidence>
<dbReference type="GO" id="GO:1990904">
    <property type="term" value="C:ribonucleoprotein complex"/>
    <property type="evidence" value="ECO:0007669"/>
    <property type="project" value="UniProtKB-KW"/>
</dbReference>
<dbReference type="GeneID" id="57132821"/>
<dbReference type="InterPro" id="IPR020939">
    <property type="entry name" value="Ribosomal_bL34_CS"/>
</dbReference>
<dbReference type="AlphaFoldDB" id="A0A094Y1X8"/>
<dbReference type="PROSITE" id="PS00784">
    <property type="entry name" value="RIBOSOMAL_L34"/>
    <property type="match status" value="1"/>
</dbReference>
<dbReference type="NCBIfam" id="TIGR01030">
    <property type="entry name" value="rpmH_bact"/>
    <property type="match status" value="1"/>
</dbReference>
<dbReference type="GO" id="GO:0005840">
    <property type="term" value="C:ribosome"/>
    <property type="evidence" value="ECO:0007669"/>
    <property type="project" value="UniProtKB-KW"/>
</dbReference>
<dbReference type="Proteomes" id="UP001179858">
    <property type="component" value="Chromosome"/>
</dbReference>
<dbReference type="GeneID" id="49611390"/>
<dbReference type="Proteomes" id="UP000239650">
    <property type="component" value="Unassembled WGS sequence"/>
</dbReference>
<evidence type="ECO:0000313" key="7">
    <source>
        <dbReference type="EMBL" id="SPE21558.1"/>
    </source>
</evidence>
<dbReference type="RefSeq" id="WP_004265830.1">
    <property type="nucleotide sequence ID" value="NZ_AP017931.1"/>
</dbReference>
<evidence type="ECO:0000313" key="6">
    <source>
        <dbReference type="EMBL" id="PKX78047.1"/>
    </source>
</evidence>